<evidence type="ECO:0000313" key="1">
    <source>
        <dbReference type="EMBL" id="EET61993.1"/>
    </source>
</evidence>
<gene>
    <name evidence="1" type="ORF">BRYFOR_06187</name>
</gene>
<dbReference type="Pfam" id="PF10387">
    <property type="entry name" value="DUF2442"/>
    <property type="match status" value="1"/>
</dbReference>
<dbReference type="InterPro" id="IPR018841">
    <property type="entry name" value="DUF2442"/>
</dbReference>
<dbReference type="InterPro" id="IPR036782">
    <property type="entry name" value="NE0471-like_N"/>
</dbReference>
<comment type="caution">
    <text evidence="1">The sequence shown here is derived from an EMBL/GenBank/DDBJ whole genome shotgun (WGS) entry which is preliminary data.</text>
</comment>
<evidence type="ECO:0008006" key="3">
    <source>
        <dbReference type="Google" id="ProtNLM"/>
    </source>
</evidence>
<dbReference type="Proteomes" id="UP000005561">
    <property type="component" value="Unassembled WGS sequence"/>
</dbReference>
<protein>
    <recommendedName>
        <fullName evidence="3">DUF2442 domain-containing protein</fullName>
    </recommendedName>
</protein>
<dbReference type="EMBL" id="ACCL02000004">
    <property type="protein sequence ID" value="EET61993.1"/>
    <property type="molecule type" value="Genomic_DNA"/>
</dbReference>
<dbReference type="AlphaFoldDB" id="C6LC40"/>
<evidence type="ECO:0000313" key="2">
    <source>
        <dbReference type="Proteomes" id="UP000005561"/>
    </source>
</evidence>
<dbReference type="SUPFAM" id="SSF143880">
    <property type="entry name" value="NE0471 N-terminal domain-like"/>
    <property type="match status" value="1"/>
</dbReference>
<proteinExistence type="predicted"/>
<organism evidence="1 2">
    <name type="scientific">Marvinbryantia formatexigens DSM 14469</name>
    <dbReference type="NCBI Taxonomy" id="478749"/>
    <lineage>
        <taxon>Bacteria</taxon>
        <taxon>Bacillati</taxon>
        <taxon>Bacillota</taxon>
        <taxon>Clostridia</taxon>
        <taxon>Lachnospirales</taxon>
        <taxon>Lachnospiraceae</taxon>
        <taxon>Marvinbryantia</taxon>
    </lineage>
</organism>
<dbReference type="OrthoDB" id="162796at2"/>
<reference evidence="1" key="1">
    <citation type="submission" date="2009-07" db="EMBL/GenBank/DDBJ databases">
        <authorList>
            <person name="Weinstock G."/>
            <person name="Sodergren E."/>
            <person name="Clifton S."/>
            <person name="Fulton L."/>
            <person name="Fulton B."/>
            <person name="Courtney L."/>
            <person name="Fronick C."/>
            <person name="Harrison M."/>
            <person name="Strong C."/>
            <person name="Farmer C."/>
            <person name="Delahaunty K."/>
            <person name="Markovic C."/>
            <person name="Hall O."/>
            <person name="Minx P."/>
            <person name="Tomlinson C."/>
            <person name="Mitreva M."/>
            <person name="Nelson J."/>
            <person name="Hou S."/>
            <person name="Wollam A."/>
            <person name="Pepin K.H."/>
            <person name="Johnson M."/>
            <person name="Bhonagiri V."/>
            <person name="Nash W.E."/>
            <person name="Warren W."/>
            <person name="Chinwalla A."/>
            <person name="Mardis E.R."/>
            <person name="Wilson R.K."/>
        </authorList>
    </citation>
    <scope>NUCLEOTIDE SEQUENCE [LARGE SCALE GENOMIC DNA]</scope>
    <source>
        <strain evidence="1">DSM 14469</strain>
    </source>
</reference>
<dbReference type="RefSeq" id="WP_006860982.1">
    <property type="nucleotide sequence ID" value="NZ_ACCL02000004.1"/>
</dbReference>
<dbReference type="Gene3D" id="3.30.2020.10">
    <property type="entry name" value="NE0471-like N-terminal domain"/>
    <property type="match status" value="1"/>
</dbReference>
<keyword evidence="2" id="KW-1185">Reference proteome</keyword>
<dbReference type="eggNOG" id="ENOG5033HUW">
    <property type="taxonomic scope" value="Bacteria"/>
</dbReference>
<name>C6LC40_9FIRM</name>
<dbReference type="STRING" id="168384.SAMN05660368_00460"/>
<sequence length="81" mass="9409">MLRPTAIKVIPGKDYTLDVTFDNGERKLFDVKPYIKGSWYGMLRDLSYFNRVKTDGFTVVWSDGQDICPDELYYNSKTEVS</sequence>
<accession>C6LC40</accession>